<evidence type="ECO:0008006" key="5">
    <source>
        <dbReference type="Google" id="ProtNLM"/>
    </source>
</evidence>
<accession>A0ABR9RUK8</accession>
<reference evidence="3 4" key="1">
    <citation type="submission" date="2020-10" db="EMBL/GenBank/DDBJ databases">
        <title>Nocardioides sp. isolated from sludge.</title>
        <authorList>
            <person name="Zhang X."/>
        </authorList>
    </citation>
    <scope>NUCLEOTIDE SEQUENCE [LARGE SCALE GENOMIC DNA]</scope>
    <source>
        <strain evidence="3 4">Y6</strain>
    </source>
</reference>
<comment type="caution">
    <text evidence="3">The sequence shown here is derived from an EMBL/GenBank/DDBJ whole genome shotgun (WGS) entry which is preliminary data.</text>
</comment>
<organism evidence="3 4">
    <name type="scientific">Nocardioides malaquae</name>
    <dbReference type="NCBI Taxonomy" id="2773426"/>
    <lineage>
        <taxon>Bacteria</taxon>
        <taxon>Bacillati</taxon>
        <taxon>Actinomycetota</taxon>
        <taxon>Actinomycetes</taxon>
        <taxon>Propionibacteriales</taxon>
        <taxon>Nocardioidaceae</taxon>
        <taxon>Nocardioides</taxon>
    </lineage>
</organism>
<name>A0ABR9RUK8_9ACTN</name>
<evidence type="ECO:0000256" key="1">
    <source>
        <dbReference type="SAM" id="MobiDB-lite"/>
    </source>
</evidence>
<evidence type="ECO:0000313" key="3">
    <source>
        <dbReference type="EMBL" id="MBE7325188.1"/>
    </source>
</evidence>
<keyword evidence="2" id="KW-0472">Membrane</keyword>
<feature type="compositionally biased region" description="Basic and acidic residues" evidence="1">
    <location>
        <begin position="61"/>
        <end position="74"/>
    </location>
</feature>
<dbReference type="EMBL" id="JADCSA010000010">
    <property type="protein sequence ID" value="MBE7325188.1"/>
    <property type="molecule type" value="Genomic_DNA"/>
</dbReference>
<dbReference type="Proteomes" id="UP000756387">
    <property type="component" value="Unassembled WGS sequence"/>
</dbReference>
<proteinExistence type="predicted"/>
<feature type="region of interest" description="Disordered" evidence="1">
    <location>
        <begin position="56"/>
        <end position="90"/>
    </location>
</feature>
<evidence type="ECO:0000313" key="4">
    <source>
        <dbReference type="Proteomes" id="UP000756387"/>
    </source>
</evidence>
<keyword evidence="4" id="KW-1185">Reference proteome</keyword>
<keyword evidence="2" id="KW-1133">Transmembrane helix</keyword>
<sequence>MTHLLPLSTDSDSPWALLLAGPVGAGAVYWGLFRYYRNTDKSHSFEKETLIKAQPVTGQGRKIDTVKGTDRSEVKGNNVTKHRKRVQRLH</sequence>
<protein>
    <recommendedName>
        <fullName evidence="5">Growth/differentiation factor</fullName>
    </recommendedName>
</protein>
<keyword evidence="2" id="KW-0812">Transmembrane</keyword>
<feature type="compositionally biased region" description="Basic residues" evidence="1">
    <location>
        <begin position="80"/>
        <end position="90"/>
    </location>
</feature>
<feature type="transmembrane region" description="Helical" evidence="2">
    <location>
        <begin position="15"/>
        <end position="33"/>
    </location>
</feature>
<evidence type="ECO:0000256" key="2">
    <source>
        <dbReference type="SAM" id="Phobius"/>
    </source>
</evidence>
<gene>
    <name evidence="3" type="ORF">IEQ44_11030</name>
</gene>